<dbReference type="STRING" id="570156.AOG27_09845"/>
<name>A0A0P7D5N0_9GAMM</name>
<evidence type="ECO:0000313" key="1">
    <source>
        <dbReference type="EMBL" id="KPM83934.1"/>
    </source>
</evidence>
<evidence type="ECO:0000313" key="2">
    <source>
        <dbReference type="Proteomes" id="UP000050378"/>
    </source>
</evidence>
<dbReference type="EMBL" id="LJTC01000005">
    <property type="protein sequence ID" value="KPM83934.1"/>
    <property type="molecule type" value="Genomic_DNA"/>
</dbReference>
<comment type="caution">
    <text evidence="1">The sequence shown here is derived from an EMBL/GenBank/DDBJ whole genome shotgun (WGS) entry which is preliminary data.</text>
</comment>
<sequence>MKAAGYLALLIENKKLDSFIASSNSSAKSILSGIIKSALNTLKSKDYLWDDVFLDKDVLVHLINMVITSEKTGDNSFFAAIDEIKTRLHQNDNNWLKKDIAAILDEGTVIAENFAMGAFVHSINGLMTDDPFELYKATQYESYIVFAEVSFASLLRSEQAEVTRAQGRLRSKQIRTTKSNIENAIDKMALKIWKEYPTIGVLPLAIAIHGQLEETLNRFRINGCRAFYEHGLYEEQDASDELMGYQILNNRKQNFHSLPEEAHRLYAIEHPEDKKKVCIPAQLKKADTIRQQIKVLKPPKTTCKKPIDKKDIEQKLIDAFKCSDQDCNCDKN</sequence>
<protein>
    <submittedName>
        <fullName evidence="1">Uncharacterized protein</fullName>
    </submittedName>
</protein>
<accession>A0A0P7D5N0</accession>
<dbReference type="Proteomes" id="UP000050378">
    <property type="component" value="Unassembled WGS sequence"/>
</dbReference>
<gene>
    <name evidence="1" type="ORF">AOG27_09845</name>
</gene>
<proteinExistence type="predicted"/>
<dbReference type="RefSeq" id="WP_054552848.1">
    <property type="nucleotide sequence ID" value="NZ_LJTC01000005.1"/>
</dbReference>
<dbReference type="AlphaFoldDB" id="A0A0P7D5N0"/>
<dbReference type="PATRIC" id="fig|570156.3.peg.3039"/>
<reference evidence="1 2" key="1">
    <citation type="submission" date="2015-09" db="EMBL/GenBank/DDBJ databases">
        <title>Draft Genome Sequence of Pseudoalteromonas lipolytica UCD-48B.</title>
        <authorList>
            <person name="Krusor M."/>
            <person name="Coil D.A."/>
            <person name="Lang J.M."/>
            <person name="Eisen J.A."/>
            <person name="Alexiev A."/>
        </authorList>
    </citation>
    <scope>NUCLEOTIDE SEQUENCE [LARGE SCALE GENOMIC DNA]</scope>
    <source>
        <strain evidence="1 2">UCD-48B</strain>
    </source>
</reference>
<organism evidence="1 2">
    <name type="scientific">Pseudoalteromonas lipolytica</name>
    <dbReference type="NCBI Taxonomy" id="570156"/>
    <lineage>
        <taxon>Bacteria</taxon>
        <taxon>Pseudomonadati</taxon>
        <taxon>Pseudomonadota</taxon>
        <taxon>Gammaproteobacteria</taxon>
        <taxon>Alteromonadales</taxon>
        <taxon>Pseudoalteromonadaceae</taxon>
        <taxon>Pseudoalteromonas</taxon>
    </lineage>
</organism>